<protein>
    <submittedName>
        <fullName evidence="2">Uncharacterized protein</fullName>
    </submittedName>
</protein>
<reference evidence="2 3" key="1">
    <citation type="journal article" date="2023" name="Arcadia Sci">
        <title>De novo assembly of a long-read Amblyomma americanum tick genome.</title>
        <authorList>
            <person name="Chou S."/>
            <person name="Poskanzer K.E."/>
            <person name="Rollins M."/>
            <person name="Thuy-Boun P.S."/>
        </authorList>
    </citation>
    <scope>NUCLEOTIDE SEQUENCE [LARGE SCALE GENOMIC DNA]</scope>
    <source>
        <strain evidence="2">F_SG_1</strain>
        <tissue evidence="2">Salivary glands</tissue>
    </source>
</reference>
<evidence type="ECO:0000313" key="3">
    <source>
        <dbReference type="Proteomes" id="UP001321473"/>
    </source>
</evidence>
<evidence type="ECO:0000313" key="2">
    <source>
        <dbReference type="EMBL" id="KAK8786857.1"/>
    </source>
</evidence>
<dbReference type="AlphaFoldDB" id="A0AAQ4FHU0"/>
<evidence type="ECO:0000256" key="1">
    <source>
        <dbReference type="SAM" id="MobiDB-lite"/>
    </source>
</evidence>
<keyword evidence="3" id="KW-1185">Reference proteome</keyword>
<name>A0AAQ4FHU0_AMBAM</name>
<dbReference type="Proteomes" id="UP001321473">
    <property type="component" value="Unassembled WGS sequence"/>
</dbReference>
<gene>
    <name evidence="2" type="ORF">V5799_023378</name>
</gene>
<comment type="caution">
    <text evidence="2">The sequence shown here is derived from an EMBL/GenBank/DDBJ whole genome shotgun (WGS) entry which is preliminary data.</text>
</comment>
<feature type="region of interest" description="Disordered" evidence="1">
    <location>
        <begin position="43"/>
        <end position="72"/>
    </location>
</feature>
<accession>A0AAQ4FHU0</accession>
<proteinExistence type="predicted"/>
<sequence length="72" mass="7546">MNSAAKIREVGFSSVLRVVKIIAKSADVRQLLVNSPAREQCHSSTTGVAYSGRGNHECSPVVHVPGSNNGGL</sequence>
<dbReference type="EMBL" id="JARKHS020002333">
    <property type="protein sequence ID" value="KAK8786857.1"/>
    <property type="molecule type" value="Genomic_DNA"/>
</dbReference>
<organism evidence="2 3">
    <name type="scientific">Amblyomma americanum</name>
    <name type="common">Lone star tick</name>
    <dbReference type="NCBI Taxonomy" id="6943"/>
    <lineage>
        <taxon>Eukaryota</taxon>
        <taxon>Metazoa</taxon>
        <taxon>Ecdysozoa</taxon>
        <taxon>Arthropoda</taxon>
        <taxon>Chelicerata</taxon>
        <taxon>Arachnida</taxon>
        <taxon>Acari</taxon>
        <taxon>Parasitiformes</taxon>
        <taxon>Ixodida</taxon>
        <taxon>Ixodoidea</taxon>
        <taxon>Ixodidae</taxon>
        <taxon>Amblyomminae</taxon>
        <taxon>Amblyomma</taxon>
    </lineage>
</organism>